<evidence type="ECO:0000313" key="1">
    <source>
        <dbReference type="EMBL" id="JAD48062.1"/>
    </source>
</evidence>
<accession>A0A0A9ALV5</accession>
<organism evidence="1">
    <name type="scientific">Arundo donax</name>
    <name type="common">Giant reed</name>
    <name type="synonym">Donax arundinaceus</name>
    <dbReference type="NCBI Taxonomy" id="35708"/>
    <lineage>
        <taxon>Eukaryota</taxon>
        <taxon>Viridiplantae</taxon>
        <taxon>Streptophyta</taxon>
        <taxon>Embryophyta</taxon>
        <taxon>Tracheophyta</taxon>
        <taxon>Spermatophyta</taxon>
        <taxon>Magnoliopsida</taxon>
        <taxon>Liliopsida</taxon>
        <taxon>Poales</taxon>
        <taxon>Poaceae</taxon>
        <taxon>PACMAD clade</taxon>
        <taxon>Arundinoideae</taxon>
        <taxon>Arundineae</taxon>
        <taxon>Arundo</taxon>
    </lineage>
</organism>
<dbReference type="EMBL" id="GBRH01249833">
    <property type="protein sequence ID" value="JAD48062.1"/>
    <property type="molecule type" value="Transcribed_RNA"/>
</dbReference>
<sequence length="44" mass="5271">MLARDRPRTLVLFAMEKMLAKTSRNSSESLKFAKNRIVRTRYRK</sequence>
<proteinExistence type="predicted"/>
<dbReference type="AlphaFoldDB" id="A0A0A9ALV5"/>
<name>A0A0A9ALV5_ARUDO</name>
<reference evidence="1" key="1">
    <citation type="submission" date="2014-09" db="EMBL/GenBank/DDBJ databases">
        <authorList>
            <person name="Magalhaes I.L.F."/>
            <person name="Oliveira U."/>
            <person name="Santos F.R."/>
            <person name="Vidigal T.H.D.A."/>
            <person name="Brescovit A.D."/>
            <person name="Santos A.J."/>
        </authorList>
    </citation>
    <scope>NUCLEOTIDE SEQUENCE</scope>
    <source>
        <tissue evidence="1">Shoot tissue taken approximately 20 cm above the soil surface</tissue>
    </source>
</reference>
<reference evidence="1" key="2">
    <citation type="journal article" date="2015" name="Data Brief">
        <title>Shoot transcriptome of the giant reed, Arundo donax.</title>
        <authorList>
            <person name="Barrero R.A."/>
            <person name="Guerrero F.D."/>
            <person name="Moolhuijzen P."/>
            <person name="Goolsby J.A."/>
            <person name="Tidwell J."/>
            <person name="Bellgard S.E."/>
            <person name="Bellgard M.I."/>
        </authorList>
    </citation>
    <scope>NUCLEOTIDE SEQUENCE</scope>
    <source>
        <tissue evidence="1">Shoot tissue taken approximately 20 cm above the soil surface</tissue>
    </source>
</reference>
<protein>
    <submittedName>
        <fullName evidence="1">Uncharacterized protein</fullName>
    </submittedName>
</protein>